<proteinExistence type="inferred from homology"/>
<evidence type="ECO:0000256" key="7">
    <source>
        <dbReference type="SAM" id="Phobius"/>
    </source>
</evidence>
<dbReference type="AlphaFoldDB" id="A7HLC8"/>
<comment type="subcellular location">
    <subcellularLocation>
        <location evidence="6">Cell membrane</location>
        <topology evidence="6">Multi-pass membrane protein</topology>
    </subcellularLocation>
    <subcellularLocation>
        <location evidence="1">Membrane</location>
        <topology evidence="1">Multi-pass membrane protein</topology>
    </subcellularLocation>
</comment>
<dbReference type="STRING" id="381764.Fnod_0858"/>
<dbReference type="InterPro" id="IPR001626">
    <property type="entry name" value="ABC_TroCD"/>
</dbReference>
<keyword evidence="9" id="KW-1185">Reference proteome</keyword>
<sequence length="267" mass="29521">MELIKDILTYEFLRYSLLSTVLISVLTGFVSPIIVYKKMEFVGDGLAHAIFAGVALAFILNFNIFVGAMFATLLFAFLIYQINQTSQLAESTIIGMLLPVFMSVGIILFSKTNKYTTDVMSYLFGNLLLISKGDIYFLSVIGIITVIVILSKLYEISYWISDEAMAQFYGINTKIIKFVVLLSISLVVVASLKLAGVIVMGAFLVLPGVFSKLRAKSIKNAIFRASIFNFSTSIIGFVLAYYFDIPPGPSIVLTSFSFLLVSMILSR</sequence>
<reference evidence="8 9" key="1">
    <citation type="submission" date="2007-07" db="EMBL/GenBank/DDBJ databases">
        <title>Complete sequence of Fervidobacterium nodosum Rt17-B1.</title>
        <authorList>
            <consortium name="US DOE Joint Genome Institute"/>
            <person name="Copeland A."/>
            <person name="Lucas S."/>
            <person name="Lapidus A."/>
            <person name="Barry K."/>
            <person name="Glavina del Rio T."/>
            <person name="Dalin E."/>
            <person name="Tice H."/>
            <person name="Pitluck S."/>
            <person name="Saunders E."/>
            <person name="Brettin T."/>
            <person name="Bruce D."/>
            <person name="Detter J.C."/>
            <person name="Han C."/>
            <person name="Schmutz J."/>
            <person name="Larimer F."/>
            <person name="Land M."/>
            <person name="Hauser L."/>
            <person name="Kyrpides N."/>
            <person name="Mikhailova N."/>
            <person name="Nelson K."/>
            <person name="Gogarten J.P."/>
            <person name="Noll K."/>
            <person name="Richardson P."/>
        </authorList>
    </citation>
    <scope>NUCLEOTIDE SEQUENCE [LARGE SCALE GENOMIC DNA]</scope>
    <source>
        <strain evidence="9">ATCC 35602 / DSM 5306 / Rt17-B1</strain>
    </source>
</reference>
<keyword evidence="4 7" id="KW-1133">Transmembrane helix</keyword>
<evidence type="ECO:0000256" key="1">
    <source>
        <dbReference type="ARBA" id="ARBA00004141"/>
    </source>
</evidence>
<keyword evidence="5 7" id="KW-0472">Membrane</keyword>
<evidence type="ECO:0000313" key="8">
    <source>
        <dbReference type="EMBL" id="ABS60711.1"/>
    </source>
</evidence>
<comment type="similarity">
    <text evidence="2 6">Belongs to the ABC-3 integral membrane protein family.</text>
</comment>
<dbReference type="OrthoDB" id="9798540at2"/>
<evidence type="ECO:0000256" key="3">
    <source>
        <dbReference type="ARBA" id="ARBA00022692"/>
    </source>
</evidence>
<dbReference type="Pfam" id="PF00950">
    <property type="entry name" value="ABC-3"/>
    <property type="match status" value="1"/>
</dbReference>
<dbReference type="HOGENOM" id="CLU_028808_3_0_0"/>
<dbReference type="EMBL" id="CP000771">
    <property type="protein sequence ID" value="ABS60711.1"/>
    <property type="molecule type" value="Genomic_DNA"/>
</dbReference>
<evidence type="ECO:0000256" key="2">
    <source>
        <dbReference type="ARBA" id="ARBA00008034"/>
    </source>
</evidence>
<dbReference type="GO" id="GO:0055085">
    <property type="term" value="P:transmembrane transport"/>
    <property type="evidence" value="ECO:0007669"/>
    <property type="project" value="InterPro"/>
</dbReference>
<feature type="transmembrane region" description="Helical" evidence="7">
    <location>
        <begin position="249"/>
        <end position="266"/>
    </location>
</feature>
<feature type="transmembrane region" description="Helical" evidence="7">
    <location>
        <begin position="92"/>
        <end position="110"/>
    </location>
</feature>
<dbReference type="eggNOG" id="COG1108">
    <property type="taxonomic scope" value="Bacteria"/>
</dbReference>
<dbReference type="InterPro" id="IPR037294">
    <property type="entry name" value="ABC_BtuC-like"/>
</dbReference>
<dbReference type="KEGG" id="fno:Fnod_0858"/>
<evidence type="ECO:0000256" key="4">
    <source>
        <dbReference type="ARBA" id="ARBA00022989"/>
    </source>
</evidence>
<accession>A7HLC8</accession>
<dbReference type="PANTHER" id="PTHR30477:SF0">
    <property type="entry name" value="METAL TRANSPORT SYSTEM MEMBRANE PROTEIN TM_0125-RELATED"/>
    <property type="match status" value="1"/>
</dbReference>
<dbReference type="RefSeq" id="WP_011994027.1">
    <property type="nucleotide sequence ID" value="NC_009718.1"/>
</dbReference>
<reference evidence="8 9" key="2">
    <citation type="journal article" date="2009" name="Proc. Natl. Acad. Sci. U.S.A.">
        <title>On the chimeric nature, thermophilic origin, and phylogenetic placement of the Thermotogales.</title>
        <authorList>
            <person name="Zhaxybayeva O."/>
            <person name="Swithers K.S."/>
            <person name="Lapierre P."/>
            <person name="Fournier G.P."/>
            <person name="Bickhart D.M."/>
            <person name="DeBoy R.T."/>
            <person name="Nelson K.E."/>
            <person name="Nesbo C.L."/>
            <person name="Doolittle W.F."/>
            <person name="Gogarten J.P."/>
            <person name="Noll K.M."/>
        </authorList>
    </citation>
    <scope>NUCLEOTIDE SEQUENCE [LARGE SCALE GENOMIC DNA]</scope>
    <source>
        <strain evidence="9">ATCC 35602 / DSM 5306 / Rt17-B1</strain>
    </source>
</reference>
<organism evidence="8 9">
    <name type="scientific">Fervidobacterium nodosum (strain ATCC 35602 / DSM 5306 / Rt17-B1)</name>
    <dbReference type="NCBI Taxonomy" id="381764"/>
    <lineage>
        <taxon>Bacteria</taxon>
        <taxon>Thermotogati</taxon>
        <taxon>Thermotogota</taxon>
        <taxon>Thermotogae</taxon>
        <taxon>Thermotogales</taxon>
        <taxon>Fervidobacteriaceae</taxon>
        <taxon>Fervidobacterium</taxon>
    </lineage>
</organism>
<evidence type="ECO:0000256" key="6">
    <source>
        <dbReference type="RuleBase" id="RU003943"/>
    </source>
</evidence>
<dbReference type="GO" id="GO:0043190">
    <property type="term" value="C:ATP-binding cassette (ABC) transporter complex"/>
    <property type="evidence" value="ECO:0007669"/>
    <property type="project" value="InterPro"/>
</dbReference>
<evidence type="ECO:0000256" key="5">
    <source>
        <dbReference type="ARBA" id="ARBA00023136"/>
    </source>
</evidence>
<feature type="transmembrane region" description="Helical" evidence="7">
    <location>
        <begin position="166"/>
        <end position="188"/>
    </location>
</feature>
<protein>
    <submittedName>
        <fullName evidence="8">ABC-3 protein</fullName>
    </submittedName>
</protein>
<dbReference type="Gene3D" id="1.10.3470.10">
    <property type="entry name" value="ABC transporter involved in vitamin B12 uptake, BtuC"/>
    <property type="match status" value="1"/>
</dbReference>
<evidence type="ECO:0000313" key="9">
    <source>
        <dbReference type="Proteomes" id="UP000002415"/>
    </source>
</evidence>
<feature type="transmembrane region" description="Helical" evidence="7">
    <location>
        <begin position="135"/>
        <end position="154"/>
    </location>
</feature>
<dbReference type="Proteomes" id="UP000002415">
    <property type="component" value="Chromosome"/>
</dbReference>
<feature type="transmembrane region" description="Helical" evidence="7">
    <location>
        <begin position="12"/>
        <end position="35"/>
    </location>
</feature>
<dbReference type="SUPFAM" id="SSF81345">
    <property type="entry name" value="ABC transporter involved in vitamin B12 uptake, BtuC"/>
    <property type="match status" value="1"/>
</dbReference>
<dbReference type="PANTHER" id="PTHR30477">
    <property type="entry name" value="ABC-TRANSPORTER METAL-BINDING PROTEIN"/>
    <property type="match status" value="1"/>
</dbReference>
<name>A7HLC8_FERNB</name>
<feature type="transmembrane region" description="Helical" evidence="7">
    <location>
        <begin position="47"/>
        <end position="80"/>
    </location>
</feature>
<feature type="transmembrane region" description="Helical" evidence="7">
    <location>
        <begin position="222"/>
        <end position="243"/>
    </location>
</feature>
<keyword evidence="3 6" id="KW-0812">Transmembrane</keyword>
<keyword evidence="6" id="KW-0813">Transport</keyword>
<gene>
    <name evidence="8" type="ordered locus">Fnod_0858</name>
</gene>
<dbReference type="GO" id="GO:0010043">
    <property type="term" value="P:response to zinc ion"/>
    <property type="evidence" value="ECO:0007669"/>
    <property type="project" value="TreeGrafter"/>
</dbReference>